<reference evidence="3" key="2">
    <citation type="submission" date="2025-05" db="UniProtKB">
        <authorList>
            <consortium name="EnsemblMetazoa"/>
        </authorList>
    </citation>
    <scope>IDENTIFICATION</scope>
    <source>
        <strain evidence="3">Foshan</strain>
    </source>
</reference>
<dbReference type="InterPro" id="IPR003172">
    <property type="entry name" value="ML_dom"/>
</dbReference>
<dbReference type="SMART" id="SM00737">
    <property type="entry name" value="ML"/>
    <property type="match status" value="1"/>
</dbReference>
<evidence type="ECO:0000256" key="1">
    <source>
        <dbReference type="SAM" id="SignalP"/>
    </source>
</evidence>
<keyword evidence="1" id="KW-0732">Signal</keyword>
<dbReference type="Gene3D" id="2.60.40.770">
    <property type="match status" value="1"/>
</dbReference>
<feature type="domain" description="MD-2-related lipid-recognition" evidence="2">
    <location>
        <begin position="21"/>
        <end position="148"/>
    </location>
</feature>
<dbReference type="EnsemblMetazoa" id="AALFPA23_000819.R38289">
    <property type="protein sequence ID" value="AALFPA23_000819.P38289"/>
    <property type="gene ID" value="AALFPA23_000819"/>
</dbReference>
<feature type="signal peptide" evidence="1">
    <location>
        <begin position="1"/>
        <end position="17"/>
    </location>
</feature>
<evidence type="ECO:0000313" key="4">
    <source>
        <dbReference type="Proteomes" id="UP000069940"/>
    </source>
</evidence>
<organism evidence="3 4">
    <name type="scientific">Aedes albopictus</name>
    <name type="common">Asian tiger mosquito</name>
    <name type="synonym">Stegomyia albopicta</name>
    <dbReference type="NCBI Taxonomy" id="7160"/>
    <lineage>
        <taxon>Eukaryota</taxon>
        <taxon>Metazoa</taxon>
        <taxon>Ecdysozoa</taxon>
        <taxon>Arthropoda</taxon>
        <taxon>Hexapoda</taxon>
        <taxon>Insecta</taxon>
        <taxon>Pterygota</taxon>
        <taxon>Neoptera</taxon>
        <taxon>Endopterygota</taxon>
        <taxon>Diptera</taxon>
        <taxon>Nematocera</taxon>
        <taxon>Culicoidea</taxon>
        <taxon>Culicidae</taxon>
        <taxon>Culicinae</taxon>
        <taxon>Aedini</taxon>
        <taxon>Aedes</taxon>
        <taxon>Stegomyia</taxon>
    </lineage>
</organism>
<dbReference type="Proteomes" id="UP000069940">
    <property type="component" value="Unassembled WGS sequence"/>
</dbReference>
<reference evidence="4" key="1">
    <citation type="journal article" date="2015" name="Proc. Natl. Acad. Sci. U.S.A.">
        <title>Genome sequence of the Asian Tiger mosquito, Aedes albopictus, reveals insights into its biology, genetics, and evolution.</title>
        <authorList>
            <person name="Chen X.G."/>
            <person name="Jiang X."/>
            <person name="Gu J."/>
            <person name="Xu M."/>
            <person name="Wu Y."/>
            <person name="Deng Y."/>
            <person name="Zhang C."/>
            <person name="Bonizzoni M."/>
            <person name="Dermauw W."/>
            <person name="Vontas J."/>
            <person name="Armbruster P."/>
            <person name="Huang X."/>
            <person name="Yang Y."/>
            <person name="Zhang H."/>
            <person name="He W."/>
            <person name="Peng H."/>
            <person name="Liu Y."/>
            <person name="Wu K."/>
            <person name="Chen J."/>
            <person name="Lirakis M."/>
            <person name="Topalis P."/>
            <person name="Van Leeuwen T."/>
            <person name="Hall A.B."/>
            <person name="Jiang X."/>
            <person name="Thorpe C."/>
            <person name="Mueller R.L."/>
            <person name="Sun C."/>
            <person name="Waterhouse R.M."/>
            <person name="Yan G."/>
            <person name="Tu Z.J."/>
            <person name="Fang X."/>
            <person name="James A.A."/>
        </authorList>
    </citation>
    <scope>NUCLEOTIDE SEQUENCE [LARGE SCALE GENOMIC DNA]</scope>
    <source>
        <strain evidence="4">Foshan</strain>
    </source>
</reference>
<dbReference type="SUPFAM" id="SSF81296">
    <property type="entry name" value="E set domains"/>
    <property type="match status" value="1"/>
</dbReference>
<dbReference type="GeneID" id="109419016"/>
<dbReference type="Pfam" id="PF02221">
    <property type="entry name" value="E1_DerP2_DerF2"/>
    <property type="match status" value="1"/>
</dbReference>
<evidence type="ECO:0000313" key="3">
    <source>
        <dbReference type="EnsemblMetazoa" id="AALFPA23_000819.P38289"/>
    </source>
</evidence>
<evidence type="ECO:0000259" key="2">
    <source>
        <dbReference type="SMART" id="SM00737"/>
    </source>
</evidence>
<protein>
    <recommendedName>
        <fullName evidence="2">MD-2-related lipid-recognition domain-containing protein</fullName>
    </recommendedName>
</protein>
<dbReference type="RefSeq" id="XP_019548779.3">
    <property type="nucleotide sequence ID" value="XM_019693234.3"/>
</dbReference>
<keyword evidence="4" id="KW-1185">Reference proteome</keyword>
<sequence length="153" mass="16408">MFKLFLFVVLVPALVLANVNFRPCPNRAPTPSRLRVNDCFGDKCVLVARKPLNAQASGITSRYDSATATTRIIARFLGKDVGYRIRPELSNACNGGIEGGCPVVAGNTYDFVLIDEVLEVPAINIPVEIEVSVTGDGGVVLGCVRFNARIARG</sequence>
<name>A0ABM1XLT4_AEDAL</name>
<dbReference type="InterPro" id="IPR014756">
    <property type="entry name" value="Ig_E-set"/>
</dbReference>
<feature type="chain" id="PRO_5045709626" description="MD-2-related lipid-recognition domain-containing protein" evidence="1">
    <location>
        <begin position="18"/>
        <end position="153"/>
    </location>
</feature>
<proteinExistence type="predicted"/>
<accession>A0ABM1XLT4</accession>